<dbReference type="PROSITE" id="PS50297">
    <property type="entry name" value="ANK_REP_REGION"/>
    <property type="match status" value="2"/>
</dbReference>
<organism evidence="7 8">
    <name type="scientific">Bemisia tabaci</name>
    <name type="common">Sweetpotato whitefly</name>
    <name type="synonym">Aleurodes tabaci</name>
    <dbReference type="NCBI Taxonomy" id="7038"/>
    <lineage>
        <taxon>Eukaryota</taxon>
        <taxon>Metazoa</taxon>
        <taxon>Ecdysozoa</taxon>
        <taxon>Arthropoda</taxon>
        <taxon>Hexapoda</taxon>
        <taxon>Insecta</taxon>
        <taxon>Pterygota</taxon>
        <taxon>Neoptera</taxon>
        <taxon>Paraneoptera</taxon>
        <taxon>Hemiptera</taxon>
        <taxon>Sternorrhyncha</taxon>
        <taxon>Aleyrodoidea</taxon>
        <taxon>Aleyrodidae</taxon>
        <taxon>Aleyrodinae</taxon>
        <taxon>Bemisia</taxon>
    </lineage>
</organism>
<dbReference type="Pfam" id="PF12796">
    <property type="entry name" value="Ank_2"/>
    <property type="match status" value="1"/>
</dbReference>
<proteinExistence type="predicted"/>
<accession>A0A9N9ZYS9</accession>
<evidence type="ECO:0000256" key="4">
    <source>
        <dbReference type="PROSITE-ProRule" id="PRU00023"/>
    </source>
</evidence>
<gene>
    <name evidence="7" type="ORF">BEMITA_LOCUS356</name>
</gene>
<dbReference type="SMART" id="SM00248">
    <property type="entry name" value="ANK"/>
    <property type="match status" value="5"/>
</dbReference>
<dbReference type="PANTHER" id="PTHR24168:SF21">
    <property type="entry name" value="KANK, ISOFORM D"/>
    <property type="match status" value="1"/>
</dbReference>
<dbReference type="AlphaFoldDB" id="A0A9N9ZYS9"/>
<feature type="compositionally biased region" description="Polar residues" evidence="6">
    <location>
        <begin position="988"/>
        <end position="1012"/>
    </location>
</feature>
<dbReference type="InterPro" id="IPR036770">
    <property type="entry name" value="Ankyrin_rpt-contain_sf"/>
</dbReference>
<keyword evidence="2 4" id="KW-0040">ANK repeat</keyword>
<dbReference type="GO" id="GO:0005856">
    <property type="term" value="C:cytoskeleton"/>
    <property type="evidence" value="ECO:0007669"/>
    <property type="project" value="TreeGrafter"/>
</dbReference>
<feature type="region of interest" description="Disordered" evidence="6">
    <location>
        <begin position="978"/>
        <end position="1020"/>
    </location>
</feature>
<evidence type="ECO:0000256" key="5">
    <source>
        <dbReference type="SAM" id="Coils"/>
    </source>
</evidence>
<evidence type="ECO:0000313" key="8">
    <source>
        <dbReference type="Proteomes" id="UP001152759"/>
    </source>
</evidence>
<dbReference type="EMBL" id="OU963862">
    <property type="protein sequence ID" value="CAH0380621.1"/>
    <property type="molecule type" value="Genomic_DNA"/>
</dbReference>
<dbReference type="InterPro" id="IPR021939">
    <property type="entry name" value="KN_motif"/>
</dbReference>
<evidence type="ECO:0000256" key="1">
    <source>
        <dbReference type="ARBA" id="ARBA00022737"/>
    </source>
</evidence>
<feature type="compositionally biased region" description="Low complexity" evidence="6">
    <location>
        <begin position="669"/>
        <end position="688"/>
    </location>
</feature>
<dbReference type="SUPFAM" id="SSF48403">
    <property type="entry name" value="Ankyrin repeat"/>
    <property type="match status" value="1"/>
</dbReference>
<evidence type="ECO:0000256" key="2">
    <source>
        <dbReference type="ARBA" id="ARBA00023043"/>
    </source>
</evidence>
<feature type="compositionally biased region" description="Low complexity" evidence="6">
    <location>
        <begin position="628"/>
        <end position="642"/>
    </location>
</feature>
<dbReference type="InterPro" id="IPR047184">
    <property type="entry name" value="KANK1-4"/>
</dbReference>
<keyword evidence="1" id="KW-0677">Repeat</keyword>
<evidence type="ECO:0000256" key="6">
    <source>
        <dbReference type="SAM" id="MobiDB-lite"/>
    </source>
</evidence>
<feature type="coiled-coil region" evidence="5">
    <location>
        <begin position="199"/>
        <end position="257"/>
    </location>
</feature>
<dbReference type="PRINTS" id="PR01415">
    <property type="entry name" value="ANKYRIN"/>
</dbReference>
<name>A0A9N9ZYS9_BEMTA</name>
<reference evidence="7" key="1">
    <citation type="submission" date="2021-12" db="EMBL/GenBank/DDBJ databases">
        <authorList>
            <person name="King R."/>
        </authorList>
    </citation>
    <scope>NUCLEOTIDE SEQUENCE</scope>
</reference>
<dbReference type="Pfam" id="PF13637">
    <property type="entry name" value="Ank_4"/>
    <property type="match status" value="1"/>
</dbReference>
<feature type="region of interest" description="Disordered" evidence="6">
    <location>
        <begin position="616"/>
        <end position="704"/>
    </location>
</feature>
<dbReference type="Pfam" id="PF12075">
    <property type="entry name" value="KN_motif"/>
    <property type="match status" value="1"/>
</dbReference>
<dbReference type="PROSITE" id="PS50088">
    <property type="entry name" value="ANK_REPEAT"/>
    <property type="match status" value="2"/>
</dbReference>
<evidence type="ECO:0008006" key="9">
    <source>
        <dbReference type="Google" id="ProtNLM"/>
    </source>
</evidence>
<dbReference type="GO" id="GO:0030837">
    <property type="term" value="P:negative regulation of actin filament polymerization"/>
    <property type="evidence" value="ECO:0007669"/>
    <property type="project" value="InterPro"/>
</dbReference>
<dbReference type="InterPro" id="IPR002110">
    <property type="entry name" value="Ankyrin_rpt"/>
</dbReference>
<protein>
    <recommendedName>
        <fullName evidence="9">KN motif and ankyrin repeat domain-containing protein 1</fullName>
    </recommendedName>
</protein>
<keyword evidence="3 5" id="KW-0175">Coiled coil</keyword>
<feature type="repeat" description="ANK" evidence="4">
    <location>
        <begin position="879"/>
        <end position="911"/>
    </location>
</feature>
<evidence type="ECO:0000313" key="7">
    <source>
        <dbReference type="EMBL" id="CAH0380621.1"/>
    </source>
</evidence>
<sequence>MLPVTLTDKMTSPVLTMKPLFNENGVSSRKSRIDMGQSRYFCDCCPYGYHIDLDFVRFCETYSKQSFDSPSKQRRRERRRNRQSMEVLLGIAEGSGVLSSPNLVSNQRPLASPHVSDSLQKAVLDFEEALEKSSNRLSGSSQWTDTTIPPPDGFNAGQCFDYESTRDIMSPGVIPLYPAPTISNDSDNASAGSNTSATLQNIREQMATSLEKMKELEDQVKVIPKLQIQLSHLKEEKKKLLQQLQEKDAQYAQLKMQELQLSKVNEMRKQELQLAKLNEIDKDYYQILKKNKDNCSFEKDKKDKISTREVAVSCTSIMRDVGVMHSGPRLYSISTNTPVKTFSVSSIQQEEILPIQQKESIIDRLSKQLNPSVGVQVSSKLSPLQIIEKRSIGVQVVEEVRKSHASIQVKVAKSDVSVGIRPLLKDTGSSDCTIDEIMCEKCKSLKQGVALNALGMTRSKSFDYSNTSPNLKRRHLMKNVSCSTDIKLYSRGTNTENLAMLGLIRTVSCGTDVKTQSRAVNTVQPKLERREIGVNTKVKKFADVSVGDSTKMSPKIENGPSICDKCNCTIRKVANDMLNTNIKAKSEAVKVERPGSLKVDRSECVKVERSESIKSEKSPLLVSKIPRPKAASASTSATSSPKPTRKVLTRQDTYTKVCITPPLQEPEKSSLPSISSSSNLKSKLNASEPNLNAGSDGSDIVSPVNQERSFDSEDLLFQPIDENREKASPSPEMKGAMKVLNDHLKKVPINQLPQQLLKNAINIIQQEWFKVSSLAAANHLVVEDYLECIEEYSTALLEFIVNLRDASGNTAMHYAVSHGNFDVVAALLDSKVCNINMFNYAGFTCSMLVALTEIKSDTHLHVVKRLFQLADINIRATGNGQTALMLAAARGKLVTAQLLVQCGADVNVQDNDGSTALMCAAELGYIDIVNLLIAQPDCDLTITDHDGSTALNIAMDAGHRNIGVVLYAQQHFARGASPFAAKGKRSKSATPAYNHTGASRPTSSRALTPQHSPTKEKKGL</sequence>
<evidence type="ECO:0000256" key="3">
    <source>
        <dbReference type="ARBA" id="ARBA00023054"/>
    </source>
</evidence>
<keyword evidence="8" id="KW-1185">Reference proteome</keyword>
<dbReference type="PANTHER" id="PTHR24168">
    <property type="entry name" value="KN MOTIF AND ANKYRIN REPEAT DOMAIN-CONTAINING"/>
    <property type="match status" value="1"/>
</dbReference>
<dbReference type="GO" id="GO:0005737">
    <property type="term" value="C:cytoplasm"/>
    <property type="evidence" value="ECO:0007669"/>
    <property type="project" value="TreeGrafter"/>
</dbReference>
<feature type="repeat" description="ANK" evidence="4">
    <location>
        <begin position="807"/>
        <end position="829"/>
    </location>
</feature>
<dbReference type="Gene3D" id="1.25.40.20">
    <property type="entry name" value="Ankyrin repeat-containing domain"/>
    <property type="match status" value="1"/>
</dbReference>
<dbReference type="Proteomes" id="UP001152759">
    <property type="component" value="Chromosome 1"/>
</dbReference>